<evidence type="ECO:0000313" key="3">
    <source>
        <dbReference type="Proteomes" id="UP001497623"/>
    </source>
</evidence>
<feature type="region of interest" description="Disordered" evidence="1">
    <location>
        <begin position="428"/>
        <end position="452"/>
    </location>
</feature>
<feature type="compositionally biased region" description="Polar residues" evidence="1">
    <location>
        <begin position="183"/>
        <end position="192"/>
    </location>
</feature>
<proteinExistence type="predicted"/>
<feature type="compositionally biased region" description="Basic and acidic residues" evidence="1">
    <location>
        <begin position="222"/>
        <end position="236"/>
    </location>
</feature>
<feature type="region of interest" description="Disordered" evidence="1">
    <location>
        <begin position="104"/>
        <end position="123"/>
    </location>
</feature>
<feature type="region of interest" description="Disordered" evidence="1">
    <location>
        <begin position="468"/>
        <end position="527"/>
    </location>
</feature>
<keyword evidence="3" id="KW-1185">Reference proteome</keyword>
<feature type="region of interest" description="Disordered" evidence="1">
    <location>
        <begin position="1"/>
        <end position="89"/>
    </location>
</feature>
<dbReference type="AlphaFoldDB" id="A0AAV2Q8D8"/>
<dbReference type="EMBL" id="CAXKWB010003978">
    <property type="protein sequence ID" value="CAL4071356.1"/>
    <property type="molecule type" value="Genomic_DNA"/>
</dbReference>
<feature type="compositionally biased region" description="Basic and acidic residues" evidence="1">
    <location>
        <begin position="916"/>
        <end position="926"/>
    </location>
</feature>
<feature type="compositionally biased region" description="Basic residues" evidence="1">
    <location>
        <begin position="104"/>
        <end position="115"/>
    </location>
</feature>
<feature type="compositionally biased region" description="Basic residues" evidence="1">
    <location>
        <begin position="13"/>
        <end position="25"/>
    </location>
</feature>
<feature type="compositionally biased region" description="Basic residues" evidence="1">
    <location>
        <begin position="168"/>
        <end position="178"/>
    </location>
</feature>
<protein>
    <submittedName>
        <fullName evidence="2">Uncharacterized protein</fullName>
    </submittedName>
</protein>
<name>A0AAV2Q8D8_MEGNR</name>
<feature type="compositionally biased region" description="Basic and acidic residues" evidence="1">
    <location>
        <begin position="428"/>
        <end position="440"/>
    </location>
</feature>
<feature type="compositionally biased region" description="Basic and acidic residues" evidence="1">
    <location>
        <begin position="197"/>
        <end position="215"/>
    </location>
</feature>
<feature type="compositionally biased region" description="Basic and acidic residues" evidence="1">
    <location>
        <begin position="26"/>
        <end position="52"/>
    </location>
</feature>
<feature type="compositionally biased region" description="Polar residues" evidence="1">
    <location>
        <begin position="472"/>
        <end position="487"/>
    </location>
</feature>
<gene>
    <name evidence="2" type="ORF">MNOR_LOCUS8515</name>
</gene>
<reference evidence="2 3" key="1">
    <citation type="submission" date="2024-05" db="EMBL/GenBank/DDBJ databases">
        <authorList>
            <person name="Wallberg A."/>
        </authorList>
    </citation>
    <scope>NUCLEOTIDE SEQUENCE [LARGE SCALE GENOMIC DNA]</scope>
</reference>
<accession>A0AAV2Q8D8</accession>
<feature type="compositionally biased region" description="Basic and acidic residues" evidence="1">
    <location>
        <begin position="79"/>
        <end position="89"/>
    </location>
</feature>
<dbReference type="Proteomes" id="UP001497623">
    <property type="component" value="Unassembled WGS sequence"/>
</dbReference>
<evidence type="ECO:0000313" key="2">
    <source>
        <dbReference type="EMBL" id="CAL4071356.1"/>
    </source>
</evidence>
<feature type="region of interest" description="Disordered" evidence="1">
    <location>
        <begin position="908"/>
        <end position="935"/>
    </location>
</feature>
<feature type="region of interest" description="Disordered" evidence="1">
    <location>
        <begin position="152"/>
        <end position="240"/>
    </location>
</feature>
<evidence type="ECO:0000256" key="1">
    <source>
        <dbReference type="SAM" id="MobiDB-lite"/>
    </source>
</evidence>
<organism evidence="2 3">
    <name type="scientific">Meganyctiphanes norvegica</name>
    <name type="common">Northern krill</name>
    <name type="synonym">Thysanopoda norvegica</name>
    <dbReference type="NCBI Taxonomy" id="48144"/>
    <lineage>
        <taxon>Eukaryota</taxon>
        <taxon>Metazoa</taxon>
        <taxon>Ecdysozoa</taxon>
        <taxon>Arthropoda</taxon>
        <taxon>Crustacea</taxon>
        <taxon>Multicrustacea</taxon>
        <taxon>Malacostraca</taxon>
        <taxon>Eumalacostraca</taxon>
        <taxon>Eucarida</taxon>
        <taxon>Euphausiacea</taxon>
        <taxon>Euphausiidae</taxon>
        <taxon>Meganyctiphanes</taxon>
    </lineage>
</organism>
<feature type="compositionally biased region" description="Basic and acidic residues" evidence="1">
    <location>
        <begin position="158"/>
        <end position="167"/>
    </location>
</feature>
<sequence length="1114" mass="129113">MDEIEDIKIVCVKSKHRSRKKHKKEKYQLKHEIDERRDSSKHKSNENKEKDNRKRHKKKRSNSKYEDEYSSRRKRSRYEHKEIDKKTEDNANDIIELYSYVKRKVKRKKEKKRKSTSYCSDDDLYHIKQENKKETIKEEIIVDDDSDFEVTMSKYKRRESDSYTEIKKSRRSKTTKKEKKVDSQSSTYYSGSKKSHNKDNYKKDYCEKYVDENRKKGSKSQRSQEERGRSGNEYGKERHHKLYCKKNNTDKHHKNPVEVCDKEGNKTLDTLTHIKIIKKALKEKGSNGKEKVKNNKSFQKNFELHKSTAKEILSHNGSEVGSSSSISKNIEEILRRTTNREKVSTIKESSEIQLNSLVEDEICQDTEIDIVNEIRAPQKYHGNRFTHQLTDSTLINLENNKAMGIGDPQKNNLNSLAKNTPNHISIKAKDNQDHEHHISIKSDQSQEYEHHLSRISIKNQEHEPYLRRISNRKNGNQDQTSIYTDRFSSSKSAISSGNNTVTKSVEDKSFLENNRPSKSSSKKISHNGPVIASQVQIILAHMENSKVMFNNTEKHANHLEKQVNENNLVLSSENKSQYNNSIKPSEKNNNDNLFKNIEYTNRQQSTKYNLFNNIKDSFWKNQITNNLDIVSASQDLLEVSNELKSVSNESRQIPQKNTTEMTVCPNKQPQIRRVVDDRNMQQESEKNKRKNCTTDNSKAFEYDSYQLPSTDCLEKNNSINESLISESCENLFIIENVQGNVNFKDDNVSCNDLNKTVLNTSDVQTSGWPIKLETESVIMTSSLNSEKEKIHNFKVSCTEEEIITKNEIHSQVYDQVDSKAYLRSVINNECLENFDTESKVILHARIKTERLQCDNSNTNNGCNKNPQEIVAQAEKDALNIVQGHECQHTNDDDVNFSQNENEIQNESINNSSIENNENHNYHESANSREFGNVNKNNTTTNILDLNQSFSLQNQLDPEPTTNIHGDVENTSITLNRFDSVQYFPPESNTIHSEISSSESPMFQIENVWSVATASHDNANHYPIPEDLAEVVEVGRVEVTKTSACSFRIKRENQDDRNYYVAHNEIEQCPMCEKKLNIDQFKFNPSTMILTKVCTCTLTIYQLLNPDKYKGLKVR</sequence>
<comment type="caution">
    <text evidence="2">The sequence shown here is derived from an EMBL/GenBank/DDBJ whole genome shotgun (WGS) entry which is preliminary data.</text>
</comment>
<feature type="compositionally biased region" description="Basic residues" evidence="1">
    <location>
        <begin position="53"/>
        <end position="62"/>
    </location>
</feature>